<evidence type="ECO:0000256" key="3">
    <source>
        <dbReference type="ARBA" id="ARBA00022723"/>
    </source>
</evidence>
<reference evidence="6" key="1">
    <citation type="submission" date="2018-05" db="EMBL/GenBank/DDBJ databases">
        <authorList>
            <person name="Lanie J.A."/>
            <person name="Ng W.-L."/>
            <person name="Kazmierczak K.M."/>
            <person name="Andrzejewski T.M."/>
            <person name="Davidsen T.M."/>
            <person name="Wayne K.J."/>
            <person name="Tettelin H."/>
            <person name="Glass J.I."/>
            <person name="Rusch D."/>
            <person name="Podicherti R."/>
            <person name="Tsui H.-C.T."/>
            <person name="Winkler M.E."/>
        </authorList>
    </citation>
    <scope>NUCLEOTIDE SEQUENCE</scope>
</reference>
<dbReference type="GO" id="GO:0003676">
    <property type="term" value="F:nucleic acid binding"/>
    <property type="evidence" value="ECO:0007669"/>
    <property type="project" value="InterPro"/>
</dbReference>
<dbReference type="SUPFAM" id="SSF55186">
    <property type="entry name" value="ThrRS/AlaRS common domain"/>
    <property type="match status" value="1"/>
</dbReference>
<feature type="domain" description="Alanyl-transfer RNA synthetases family profile" evidence="5">
    <location>
        <begin position="1"/>
        <end position="236"/>
    </location>
</feature>
<accession>A0A382FSS1</accession>
<evidence type="ECO:0000256" key="1">
    <source>
        <dbReference type="ARBA" id="ARBA00001947"/>
    </source>
</evidence>
<keyword evidence="3" id="KW-0479">Metal-binding</keyword>
<dbReference type="Pfam" id="PF07973">
    <property type="entry name" value="tRNA_SAD"/>
    <property type="match status" value="1"/>
</dbReference>
<dbReference type="GO" id="GO:0002161">
    <property type="term" value="F:aminoacyl-tRNA deacylase activity"/>
    <property type="evidence" value="ECO:0007669"/>
    <property type="project" value="UniProtKB-ARBA"/>
</dbReference>
<dbReference type="Gene3D" id="2.40.30.130">
    <property type="match status" value="1"/>
</dbReference>
<dbReference type="AlphaFoldDB" id="A0A382FSS1"/>
<sequence length="236" mass="26461">MTDRLYYKDSYLKEFEGRIEQICENGVVIDRTSFYPGGGGQPSDRGYITLRGVQYPVINVSTINGKIVHEIIGFSSSIGEYVTGLLDWERRYQLMRTHTALHIVCGVIWREFKAHVTGSNMKPLEGRIDFELESISSSVVDNIEELINNEVKASRGINARFIPRDEAFKNPELVRTKINLLPEGITEVRIVEIDGLDVQADGGTHVSNTNEVGSLKIVAHESKGKINKRLRIALGD</sequence>
<dbReference type="GO" id="GO:0004813">
    <property type="term" value="F:alanine-tRNA ligase activity"/>
    <property type="evidence" value="ECO:0007669"/>
    <property type="project" value="InterPro"/>
</dbReference>
<dbReference type="SMART" id="SM00863">
    <property type="entry name" value="tRNA_SAD"/>
    <property type="match status" value="1"/>
</dbReference>
<dbReference type="InterPro" id="IPR018163">
    <property type="entry name" value="Thr/Ala-tRNA-synth_IIc_edit"/>
</dbReference>
<dbReference type="InterPro" id="IPR051335">
    <property type="entry name" value="Alanyl-tRNA_Editing_Enzymes"/>
</dbReference>
<evidence type="ECO:0000313" key="6">
    <source>
        <dbReference type="EMBL" id="SVB65719.1"/>
    </source>
</evidence>
<dbReference type="PANTHER" id="PTHR43462:SF1">
    <property type="entry name" value="ALANYL-TRNA EDITING PROTEIN AARSD1"/>
    <property type="match status" value="1"/>
</dbReference>
<name>A0A382FSS1_9ZZZZ</name>
<comment type="cofactor">
    <cofactor evidence="1">
        <name>Zn(2+)</name>
        <dbReference type="ChEBI" id="CHEBI:29105"/>
    </cofactor>
</comment>
<protein>
    <recommendedName>
        <fullName evidence="5">Alanyl-transfer RNA synthetases family profile domain-containing protein</fullName>
    </recommendedName>
</protein>
<dbReference type="PROSITE" id="PS50860">
    <property type="entry name" value="AA_TRNA_LIGASE_II_ALA"/>
    <property type="match status" value="1"/>
</dbReference>
<dbReference type="EMBL" id="UINC01051495">
    <property type="protein sequence ID" value="SVB65719.1"/>
    <property type="molecule type" value="Genomic_DNA"/>
</dbReference>
<dbReference type="InterPro" id="IPR018164">
    <property type="entry name" value="Ala-tRNA-synth_IIc_N"/>
</dbReference>
<dbReference type="InterPro" id="IPR018165">
    <property type="entry name" value="Ala-tRNA-synth_IIc_core"/>
</dbReference>
<organism evidence="6">
    <name type="scientific">marine metagenome</name>
    <dbReference type="NCBI Taxonomy" id="408172"/>
    <lineage>
        <taxon>unclassified sequences</taxon>
        <taxon>metagenomes</taxon>
        <taxon>ecological metagenomes</taxon>
    </lineage>
</organism>
<evidence type="ECO:0000256" key="2">
    <source>
        <dbReference type="ARBA" id="ARBA00004496"/>
    </source>
</evidence>
<dbReference type="GO" id="GO:0006419">
    <property type="term" value="P:alanyl-tRNA aminoacylation"/>
    <property type="evidence" value="ECO:0007669"/>
    <property type="project" value="InterPro"/>
</dbReference>
<dbReference type="GO" id="GO:0005524">
    <property type="term" value="F:ATP binding"/>
    <property type="evidence" value="ECO:0007669"/>
    <property type="project" value="InterPro"/>
</dbReference>
<comment type="subcellular location">
    <subcellularLocation>
        <location evidence="2">Cytoplasm</location>
    </subcellularLocation>
</comment>
<dbReference type="GO" id="GO:0005737">
    <property type="term" value="C:cytoplasm"/>
    <property type="evidence" value="ECO:0007669"/>
    <property type="project" value="UniProtKB-SubCell"/>
</dbReference>
<gene>
    <name evidence="6" type="ORF">METZ01_LOCUS218573</name>
</gene>
<evidence type="ECO:0000259" key="5">
    <source>
        <dbReference type="PROSITE" id="PS50860"/>
    </source>
</evidence>
<dbReference type="InterPro" id="IPR012947">
    <property type="entry name" value="tRNA_SAD"/>
</dbReference>
<keyword evidence="4" id="KW-0862">Zinc</keyword>
<dbReference type="GO" id="GO:0046872">
    <property type="term" value="F:metal ion binding"/>
    <property type="evidence" value="ECO:0007669"/>
    <property type="project" value="UniProtKB-KW"/>
</dbReference>
<dbReference type="Gene3D" id="3.30.980.10">
    <property type="entry name" value="Threonyl-trna Synthetase, Chain A, domain 2"/>
    <property type="match status" value="1"/>
</dbReference>
<dbReference type="InterPro" id="IPR009000">
    <property type="entry name" value="Transl_B-barrel_sf"/>
</dbReference>
<proteinExistence type="predicted"/>
<dbReference type="PANTHER" id="PTHR43462">
    <property type="entry name" value="ALANYL-TRNA EDITING PROTEIN"/>
    <property type="match status" value="1"/>
</dbReference>
<dbReference type="SUPFAM" id="SSF50447">
    <property type="entry name" value="Translation proteins"/>
    <property type="match status" value="1"/>
</dbReference>
<dbReference type="Pfam" id="PF01411">
    <property type="entry name" value="tRNA-synt_2c"/>
    <property type="match status" value="1"/>
</dbReference>
<evidence type="ECO:0000256" key="4">
    <source>
        <dbReference type="ARBA" id="ARBA00022833"/>
    </source>
</evidence>